<comment type="caution">
    <text evidence="5">The sequence shown here is derived from an EMBL/GenBank/DDBJ whole genome shotgun (WGS) entry which is preliminary data.</text>
</comment>
<feature type="region of interest" description="Disordered" evidence="3">
    <location>
        <begin position="1"/>
        <end position="46"/>
    </location>
</feature>
<dbReference type="InterPro" id="IPR050230">
    <property type="entry name" value="CALM/Myosin/TropC-like"/>
</dbReference>
<organism evidence="5 6">
    <name type="scientific">Lymnaea stagnalis</name>
    <name type="common">Great pond snail</name>
    <name type="synonym">Helix stagnalis</name>
    <dbReference type="NCBI Taxonomy" id="6523"/>
    <lineage>
        <taxon>Eukaryota</taxon>
        <taxon>Metazoa</taxon>
        <taxon>Spiralia</taxon>
        <taxon>Lophotrochozoa</taxon>
        <taxon>Mollusca</taxon>
        <taxon>Gastropoda</taxon>
        <taxon>Heterobranchia</taxon>
        <taxon>Euthyneura</taxon>
        <taxon>Panpulmonata</taxon>
        <taxon>Hygrophila</taxon>
        <taxon>Lymnaeoidea</taxon>
        <taxon>Lymnaeidae</taxon>
        <taxon>Lymnaea</taxon>
    </lineage>
</organism>
<feature type="domain" description="EF-hand" evidence="4">
    <location>
        <begin position="87"/>
        <end position="122"/>
    </location>
</feature>
<dbReference type="PANTHER" id="PTHR23048">
    <property type="entry name" value="MYOSIN LIGHT CHAIN 1, 3"/>
    <property type="match status" value="1"/>
</dbReference>
<dbReference type="EMBL" id="CAXITT010000694">
    <property type="protein sequence ID" value="CAL1545279.1"/>
    <property type="molecule type" value="Genomic_DNA"/>
</dbReference>
<accession>A0AAV2IHP1</accession>
<dbReference type="SUPFAM" id="SSF47473">
    <property type="entry name" value="EF-hand"/>
    <property type="match status" value="1"/>
</dbReference>
<reference evidence="5 6" key="1">
    <citation type="submission" date="2024-04" db="EMBL/GenBank/DDBJ databases">
        <authorList>
            <consortium name="Genoscope - CEA"/>
            <person name="William W."/>
        </authorList>
    </citation>
    <scope>NUCLEOTIDE SEQUENCE [LARGE SCALE GENOMIC DNA]</scope>
</reference>
<keyword evidence="6" id="KW-1185">Reference proteome</keyword>
<dbReference type="GO" id="GO:0005509">
    <property type="term" value="F:calcium ion binding"/>
    <property type="evidence" value="ECO:0007669"/>
    <property type="project" value="InterPro"/>
</dbReference>
<evidence type="ECO:0000256" key="1">
    <source>
        <dbReference type="ARBA" id="ARBA00022737"/>
    </source>
</evidence>
<sequence length="232" mass="26099">MPGKKKGKKVGGGKKKGKKHGKKSSKKSTKSNSSTSSPAITPILYRPPLLRPGEKLLDFLTTHPVNEKEVVHGVKVSTRVLEQLTPQEIRDLHLVFELFDNNSDGFIGSTDLRGALRTLGFKVKKEDAMKMVQEANKKSKNEVDFNEFLEIIIDKQGDTRDTYDEIIKGFKMFDFDGEGSISLEKLKRACTLAEIKFTQKELEEMIEEADLDGNGCVDQSEFIQIMLQTNLF</sequence>
<dbReference type="CDD" id="cd00051">
    <property type="entry name" value="EFh"/>
    <property type="match status" value="2"/>
</dbReference>
<evidence type="ECO:0000259" key="4">
    <source>
        <dbReference type="PROSITE" id="PS50222"/>
    </source>
</evidence>
<dbReference type="Gene3D" id="1.10.238.10">
    <property type="entry name" value="EF-hand"/>
    <property type="match status" value="2"/>
</dbReference>
<feature type="domain" description="EF-hand" evidence="4">
    <location>
        <begin position="123"/>
        <end position="158"/>
    </location>
</feature>
<gene>
    <name evidence="5" type="ORF">GSLYS_00018762001</name>
</gene>
<dbReference type="FunFam" id="1.10.238.10:FF:000003">
    <property type="entry name" value="Calmodulin A"/>
    <property type="match status" value="1"/>
</dbReference>
<dbReference type="Pfam" id="PF13499">
    <property type="entry name" value="EF-hand_7"/>
    <property type="match status" value="2"/>
</dbReference>
<dbReference type="PROSITE" id="PS00018">
    <property type="entry name" value="EF_HAND_1"/>
    <property type="match status" value="2"/>
</dbReference>
<feature type="domain" description="EF-hand" evidence="4">
    <location>
        <begin position="161"/>
        <end position="196"/>
    </location>
</feature>
<name>A0AAV2IHP1_LYMST</name>
<evidence type="ECO:0000313" key="5">
    <source>
        <dbReference type="EMBL" id="CAL1545279.1"/>
    </source>
</evidence>
<keyword evidence="2" id="KW-0106">Calcium</keyword>
<proteinExistence type="predicted"/>
<dbReference type="SMART" id="SM00054">
    <property type="entry name" value="EFh"/>
    <property type="match status" value="3"/>
</dbReference>
<protein>
    <recommendedName>
        <fullName evidence="4">EF-hand domain-containing protein</fullName>
    </recommendedName>
</protein>
<evidence type="ECO:0000256" key="2">
    <source>
        <dbReference type="ARBA" id="ARBA00022837"/>
    </source>
</evidence>
<dbReference type="GO" id="GO:0016460">
    <property type="term" value="C:myosin II complex"/>
    <property type="evidence" value="ECO:0007669"/>
    <property type="project" value="TreeGrafter"/>
</dbReference>
<dbReference type="PROSITE" id="PS50222">
    <property type="entry name" value="EF_HAND_2"/>
    <property type="match status" value="4"/>
</dbReference>
<dbReference type="AlphaFoldDB" id="A0AAV2IHP1"/>
<dbReference type="InterPro" id="IPR018247">
    <property type="entry name" value="EF_Hand_1_Ca_BS"/>
</dbReference>
<dbReference type="Proteomes" id="UP001497497">
    <property type="component" value="Unassembled WGS sequence"/>
</dbReference>
<dbReference type="PANTHER" id="PTHR23048:SF59">
    <property type="entry name" value="EF-HAND SUPERFAMILY PROTEIN"/>
    <property type="match status" value="1"/>
</dbReference>
<evidence type="ECO:0000313" key="6">
    <source>
        <dbReference type="Proteomes" id="UP001497497"/>
    </source>
</evidence>
<dbReference type="InterPro" id="IPR002048">
    <property type="entry name" value="EF_hand_dom"/>
</dbReference>
<keyword evidence="1" id="KW-0677">Repeat</keyword>
<feature type="domain" description="EF-hand" evidence="4">
    <location>
        <begin position="197"/>
        <end position="232"/>
    </location>
</feature>
<evidence type="ECO:0000256" key="3">
    <source>
        <dbReference type="SAM" id="MobiDB-lite"/>
    </source>
</evidence>
<feature type="compositionally biased region" description="Basic residues" evidence="3">
    <location>
        <begin position="1"/>
        <end position="29"/>
    </location>
</feature>
<dbReference type="InterPro" id="IPR011992">
    <property type="entry name" value="EF-hand-dom_pair"/>
</dbReference>